<keyword evidence="9" id="KW-0472">Membrane</keyword>
<comment type="caution">
    <text evidence="13">The sequence shown here is derived from an EMBL/GenBank/DDBJ whole genome shotgun (WGS) entry which is preliminary data.</text>
</comment>
<feature type="domain" description="Porin" evidence="12">
    <location>
        <begin position="19"/>
        <end position="310"/>
    </location>
</feature>
<reference evidence="14" key="1">
    <citation type="journal article" date="2018" name="Front. Microbiol.">
        <title>Genome-Based Analysis Reveals the Taxonomy and Diversity of the Family Idiomarinaceae.</title>
        <authorList>
            <person name="Liu Y."/>
            <person name="Lai Q."/>
            <person name="Shao Z."/>
        </authorList>
    </citation>
    <scope>NUCLEOTIDE SEQUENCE [LARGE SCALE GENOMIC DNA]</scope>
    <source>
        <strain evidence="14">AIS</strain>
    </source>
</reference>
<evidence type="ECO:0000256" key="9">
    <source>
        <dbReference type="ARBA" id="ARBA00023136"/>
    </source>
</evidence>
<evidence type="ECO:0000259" key="12">
    <source>
        <dbReference type="Pfam" id="PF13609"/>
    </source>
</evidence>
<keyword evidence="14" id="KW-1185">Reference proteome</keyword>
<dbReference type="Proteomes" id="UP000286934">
    <property type="component" value="Unassembled WGS sequence"/>
</dbReference>
<sequence>MMLSKSMAPFVASICALGCMAPVSAYADSETTPDVSFYGRLHVSGDYLNDGDDGGLNVSSNSSRIGVKMRYQLDSQLVLLGQIERTVDVSEGASTLSARNTFIGLQGNWGTVRAGYYDSPVKRILNAVEQFREQVGEGRNIVRSGEMNFDRRLKSGVHYTSPTKYNLTWMAHYGTSEQTGANTDTDNDTFSTSLSYQLNEWQAIIGFEQQNREGLEALEGTRVALIRKQGAWTNAVFYQRASGLQGIGSQEAFGITGAYALNAEYSLRAQVFYRTASVTDDLDATMVTFGVNRKVNDAVTLYATASHTDNAQFATANVSGGGHGKTLTIIPGNDPFAVSVGVLWSF</sequence>
<dbReference type="Pfam" id="PF13609">
    <property type="entry name" value="Porin_4"/>
    <property type="match status" value="1"/>
</dbReference>
<evidence type="ECO:0000256" key="8">
    <source>
        <dbReference type="ARBA" id="ARBA00023114"/>
    </source>
</evidence>
<dbReference type="InterPro" id="IPR033900">
    <property type="entry name" value="Gram_neg_porin_domain"/>
</dbReference>
<evidence type="ECO:0000256" key="7">
    <source>
        <dbReference type="ARBA" id="ARBA00023065"/>
    </source>
</evidence>
<keyword evidence="7" id="KW-0406">Ion transport</keyword>
<keyword evidence="10" id="KW-0998">Cell outer membrane</keyword>
<comment type="subcellular location">
    <subcellularLocation>
        <location evidence="1">Cell outer membrane</location>
        <topology evidence="1">Multi-pass membrane protein</topology>
    </subcellularLocation>
</comment>
<protein>
    <recommendedName>
        <fullName evidence="12">Porin domain-containing protein</fullName>
    </recommendedName>
</protein>
<evidence type="ECO:0000313" key="14">
    <source>
        <dbReference type="Proteomes" id="UP000286934"/>
    </source>
</evidence>
<dbReference type="GO" id="GO:0046930">
    <property type="term" value="C:pore complex"/>
    <property type="evidence" value="ECO:0007669"/>
    <property type="project" value="UniProtKB-KW"/>
</dbReference>
<keyword evidence="8" id="KW-0626">Porin</keyword>
<evidence type="ECO:0000256" key="1">
    <source>
        <dbReference type="ARBA" id="ARBA00004571"/>
    </source>
</evidence>
<organism evidence="13 14">
    <name type="scientific">Aliidiomarina shirensis</name>
    <dbReference type="NCBI Taxonomy" id="1048642"/>
    <lineage>
        <taxon>Bacteria</taxon>
        <taxon>Pseudomonadati</taxon>
        <taxon>Pseudomonadota</taxon>
        <taxon>Gammaproteobacteria</taxon>
        <taxon>Alteromonadales</taxon>
        <taxon>Idiomarinaceae</taxon>
        <taxon>Aliidiomarina</taxon>
    </lineage>
</organism>
<dbReference type="RefSeq" id="WP_126808134.1">
    <property type="nucleotide sequence ID" value="NZ_PIPP01000004.1"/>
</dbReference>
<dbReference type="EMBL" id="PIPP01000004">
    <property type="protein sequence ID" value="RUO36125.1"/>
    <property type="molecule type" value="Genomic_DNA"/>
</dbReference>
<dbReference type="InterPro" id="IPR050298">
    <property type="entry name" value="Gram-neg_bact_OMP"/>
</dbReference>
<dbReference type="Gene3D" id="2.40.160.10">
    <property type="entry name" value="Porin"/>
    <property type="match status" value="1"/>
</dbReference>
<evidence type="ECO:0000313" key="13">
    <source>
        <dbReference type="EMBL" id="RUO36125.1"/>
    </source>
</evidence>
<evidence type="ECO:0000256" key="6">
    <source>
        <dbReference type="ARBA" id="ARBA00022729"/>
    </source>
</evidence>
<dbReference type="SUPFAM" id="SSF56935">
    <property type="entry name" value="Porins"/>
    <property type="match status" value="1"/>
</dbReference>
<proteinExistence type="predicted"/>
<dbReference type="GO" id="GO:0009279">
    <property type="term" value="C:cell outer membrane"/>
    <property type="evidence" value="ECO:0007669"/>
    <property type="project" value="UniProtKB-SubCell"/>
</dbReference>
<dbReference type="InterPro" id="IPR023614">
    <property type="entry name" value="Porin_dom_sf"/>
</dbReference>
<evidence type="ECO:0000256" key="2">
    <source>
        <dbReference type="ARBA" id="ARBA00011233"/>
    </source>
</evidence>
<keyword evidence="6 11" id="KW-0732">Signal</keyword>
<dbReference type="CDD" id="cd00342">
    <property type="entry name" value="gram_neg_porins"/>
    <property type="match status" value="1"/>
</dbReference>
<dbReference type="GO" id="GO:0006811">
    <property type="term" value="P:monoatomic ion transport"/>
    <property type="evidence" value="ECO:0007669"/>
    <property type="project" value="UniProtKB-KW"/>
</dbReference>
<accession>A0A432WQT0</accession>
<dbReference type="GO" id="GO:0015288">
    <property type="term" value="F:porin activity"/>
    <property type="evidence" value="ECO:0007669"/>
    <property type="project" value="UniProtKB-KW"/>
</dbReference>
<keyword evidence="4" id="KW-1134">Transmembrane beta strand</keyword>
<dbReference type="PANTHER" id="PTHR34501">
    <property type="entry name" value="PROTEIN YDDL-RELATED"/>
    <property type="match status" value="1"/>
</dbReference>
<name>A0A432WQT0_9GAMM</name>
<dbReference type="OrthoDB" id="8173690at2"/>
<comment type="subunit">
    <text evidence="2">Homotrimer.</text>
</comment>
<evidence type="ECO:0000256" key="5">
    <source>
        <dbReference type="ARBA" id="ARBA00022692"/>
    </source>
</evidence>
<feature type="chain" id="PRO_5019114882" description="Porin domain-containing protein" evidence="11">
    <location>
        <begin position="28"/>
        <end position="346"/>
    </location>
</feature>
<dbReference type="AlphaFoldDB" id="A0A432WQT0"/>
<feature type="signal peptide" evidence="11">
    <location>
        <begin position="1"/>
        <end position="27"/>
    </location>
</feature>
<evidence type="ECO:0000256" key="4">
    <source>
        <dbReference type="ARBA" id="ARBA00022452"/>
    </source>
</evidence>
<evidence type="ECO:0000256" key="11">
    <source>
        <dbReference type="SAM" id="SignalP"/>
    </source>
</evidence>
<evidence type="ECO:0000256" key="10">
    <source>
        <dbReference type="ARBA" id="ARBA00023237"/>
    </source>
</evidence>
<keyword evidence="3" id="KW-0813">Transport</keyword>
<evidence type="ECO:0000256" key="3">
    <source>
        <dbReference type="ARBA" id="ARBA00022448"/>
    </source>
</evidence>
<dbReference type="PANTHER" id="PTHR34501:SF9">
    <property type="entry name" value="MAJOR OUTER MEMBRANE PROTEIN P.IA"/>
    <property type="match status" value="1"/>
</dbReference>
<gene>
    <name evidence="13" type="ORF">CWE13_09650</name>
</gene>
<keyword evidence="5" id="KW-0812">Transmembrane</keyword>